<feature type="transmembrane region" description="Helical" evidence="2">
    <location>
        <begin position="345"/>
        <end position="365"/>
    </location>
</feature>
<keyword evidence="2" id="KW-0812">Transmembrane</keyword>
<feature type="transmembrane region" description="Helical" evidence="2">
    <location>
        <begin position="284"/>
        <end position="306"/>
    </location>
</feature>
<feature type="compositionally biased region" description="Basic and acidic residues" evidence="1">
    <location>
        <begin position="519"/>
        <end position="537"/>
    </location>
</feature>
<feature type="transmembrane region" description="Helical" evidence="2">
    <location>
        <begin position="460"/>
        <end position="479"/>
    </location>
</feature>
<feature type="region of interest" description="Disordered" evidence="1">
    <location>
        <begin position="519"/>
        <end position="538"/>
    </location>
</feature>
<feature type="transmembrane region" description="Helical" evidence="2">
    <location>
        <begin position="404"/>
        <end position="427"/>
    </location>
</feature>
<feature type="transmembrane region" description="Helical" evidence="2">
    <location>
        <begin position="63"/>
        <end position="88"/>
    </location>
</feature>
<evidence type="ECO:0000313" key="3">
    <source>
        <dbReference type="EMBL" id="CAA9439642.1"/>
    </source>
</evidence>
<gene>
    <name evidence="3" type="ORF">AVDCRST_MAG28-386</name>
</gene>
<protein>
    <submittedName>
        <fullName evidence="3">Putative membrane protein</fullName>
    </submittedName>
</protein>
<dbReference type="AlphaFoldDB" id="A0A6J4QKB8"/>
<feature type="transmembrane region" description="Helical" evidence="2">
    <location>
        <begin position="222"/>
        <end position="242"/>
    </location>
</feature>
<dbReference type="EMBL" id="CADCVE010000007">
    <property type="protein sequence ID" value="CAA9439642.1"/>
    <property type="molecule type" value="Genomic_DNA"/>
</dbReference>
<name>A0A6J4QKB8_9ACTN</name>
<keyword evidence="2" id="KW-0472">Membrane</keyword>
<sequence>MSKSMNLSKRRMGRFRSWLLEGQIVEPEGPQVREDQSHQHPWWQVVCLTGVDYFSTLGYIPGIAALAAGALSPIATLLIVLLTLFGMLPMYRRVAKESPHGQGSIAMLENLLSFWRGKLFVLCLLGFVATAWLVTITLSAADATAHIVENPLVPTFLEDQKVIITLVLLALLGAVFLRGFTEAIGIAVIVVVAYLILNLVVVVVGLYTIITQPQFLADWQGALLTGYGVNPLVMLGVALLVFPQLALGLSGFETGVGMMPLVRGESSDTPERPVGRIRNTHKMLMIAALIMSFYLITTSLVTAMLIPAGEFGEGGEANGRALAYVAHEFLGGTFGTIYDISTITILWFAGASALAGLLNIVPRYLPRYGMAPDWARAVRPLVLVYITVAIAVTIIFEADVEAQAGAYATGVLAMMTSAAFAVTLVSWRGGSRGGAIAFGAVFLVFVYALVANEIQRPDGLFISLFFIGAIVFTSLISRVQRSTELRQERIEIDETARGFIQVAAASPGELHIVANRRQAGDEREYADKEREQREDNHIPPGEPILILEVDIDDPSEFADVLEVRGVEVGGYKVIRIQSSVVPNAIAAFLLHLRDTTGKKPHCYFGWTEGNPIVYLLRYLLFGEGDTAPVTREVLREAEPDPKQRPAIHVGG</sequence>
<proteinExistence type="predicted"/>
<accession>A0A6J4QKB8</accession>
<evidence type="ECO:0000256" key="2">
    <source>
        <dbReference type="SAM" id="Phobius"/>
    </source>
</evidence>
<reference evidence="3" key="1">
    <citation type="submission" date="2020-02" db="EMBL/GenBank/DDBJ databases">
        <authorList>
            <person name="Meier V. D."/>
        </authorList>
    </citation>
    <scope>NUCLEOTIDE SEQUENCE</scope>
    <source>
        <strain evidence="3">AVDCRST_MAG28</strain>
    </source>
</reference>
<feature type="transmembrane region" description="Helical" evidence="2">
    <location>
        <begin position="184"/>
        <end position="210"/>
    </location>
</feature>
<feature type="transmembrane region" description="Helical" evidence="2">
    <location>
        <begin position="377"/>
        <end position="398"/>
    </location>
</feature>
<organism evidence="3">
    <name type="scientific">uncultured Rubrobacteraceae bacterium</name>
    <dbReference type="NCBI Taxonomy" id="349277"/>
    <lineage>
        <taxon>Bacteria</taxon>
        <taxon>Bacillati</taxon>
        <taxon>Actinomycetota</taxon>
        <taxon>Rubrobacteria</taxon>
        <taxon>Rubrobacterales</taxon>
        <taxon>Rubrobacteraceae</taxon>
        <taxon>environmental samples</taxon>
    </lineage>
</organism>
<feature type="transmembrane region" description="Helical" evidence="2">
    <location>
        <begin position="434"/>
        <end position="454"/>
    </location>
</feature>
<evidence type="ECO:0000256" key="1">
    <source>
        <dbReference type="SAM" id="MobiDB-lite"/>
    </source>
</evidence>
<feature type="transmembrane region" description="Helical" evidence="2">
    <location>
        <begin position="119"/>
        <end position="141"/>
    </location>
</feature>
<keyword evidence="2" id="KW-1133">Transmembrane helix</keyword>
<dbReference type="Gene3D" id="1.20.1740.10">
    <property type="entry name" value="Amino acid/polyamine transporter I"/>
    <property type="match status" value="1"/>
</dbReference>
<feature type="transmembrane region" description="Helical" evidence="2">
    <location>
        <begin position="161"/>
        <end position="177"/>
    </location>
</feature>